<comment type="function">
    <text evidence="2">Secreted tripeptidyl-peptidase which degrades proteins at acidic pHs and is involved in virulence.</text>
</comment>
<dbReference type="SMART" id="SM00944">
    <property type="entry name" value="Pro-kuma_activ"/>
    <property type="match status" value="1"/>
</dbReference>
<evidence type="ECO:0000313" key="19">
    <source>
        <dbReference type="Proteomes" id="UP000006352"/>
    </source>
</evidence>
<keyword evidence="12" id="KW-0843">Virulence</keyword>
<dbReference type="FunFam" id="3.40.50.200:FF:000015">
    <property type="entry name" value="Tripeptidyl peptidase A"/>
    <property type="match status" value="1"/>
</dbReference>
<dbReference type="CDD" id="cd04056">
    <property type="entry name" value="Peptidases_S53"/>
    <property type="match status" value="1"/>
</dbReference>
<comment type="cofactor">
    <cofactor evidence="15">
        <name>Ca(2+)</name>
        <dbReference type="ChEBI" id="CHEBI:29108"/>
    </cofactor>
    <text evidence="15">Binds 1 Ca(2+) ion per subunit.</text>
</comment>
<feature type="active site" description="Charge relay system" evidence="15">
    <location>
        <position position="301"/>
    </location>
</feature>
<protein>
    <recommendedName>
        <fullName evidence="4">tripeptidyl-peptidase II</fullName>
        <ecNumber evidence="4">3.4.14.10</ecNumber>
    </recommendedName>
</protein>
<evidence type="ECO:0000256" key="5">
    <source>
        <dbReference type="ARBA" id="ARBA00022525"/>
    </source>
</evidence>
<dbReference type="GeneID" id="24094195"/>
<dbReference type="SUPFAM" id="SSF52743">
    <property type="entry name" value="Subtilisin-like"/>
    <property type="match status" value="1"/>
</dbReference>
<dbReference type="PROSITE" id="PS00138">
    <property type="entry name" value="SUBTILASE_SER"/>
    <property type="match status" value="1"/>
</dbReference>
<evidence type="ECO:0000256" key="15">
    <source>
        <dbReference type="PROSITE-ProRule" id="PRU01032"/>
    </source>
</evidence>
<evidence type="ECO:0000256" key="7">
    <source>
        <dbReference type="ARBA" id="ARBA00022723"/>
    </source>
</evidence>
<keyword evidence="7 15" id="KW-0479">Metal-binding</keyword>
<keyword evidence="5" id="KW-0964">Secreted</keyword>
<evidence type="ECO:0000256" key="16">
    <source>
        <dbReference type="SAM" id="SignalP"/>
    </source>
</evidence>
<accession>J4H110</accession>
<evidence type="ECO:0000256" key="11">
    <source>
        <dbReference type="ARBA" id="ARBA00022837"/>
    </source>
</evidence>
<keyword evidence="6 15" id="KW-0645">Protease</keyword>
<dbReference type="InParanoid" id="J4H110"/>
<dbReference type="InterPro" id="IPR050819">
    <property type="entry name" value="Tripeptidyl-peptidase_I"/>
</dbReference>
<name>J4H110_9APHY</name>
<gene>
    <name evidence="18" type="ORF">FIBRA_01300</name>
</gene>
<evidence type="ECO:0000256" key="3">
    <source>
        <dbReference type="ARBA" id="ARBA00004239"/>
    </source>
</evidence>
<evidence type="ECO:0000256" key="9">
    <source>
        <dbReference type="ARBA" id="ARBA00022801"/>
    </source>
</evidence>
<dbReference type="GO" id="GO:0006508">
    <property type="term" value="P:proteolysis"/>
    <property type="evidence" value="ECO:0007669"/>
    <property type="project" value="UniProtKB-KW"/>
</dbReference>
<evidence type="ECO:0000256" key="12">
    <source>
        <dbReference type="ARBA" id="ARBA00023026"/>
    </source>
</evidence>
<feature type="binding site" evidence="15">
    <location>
        <position position="581"/>
    </location>
    <ligand>
        <name>Ca(2+)</name>
        <dbReference type="ChEBI" id="CHEBI:29108"/>
    </ligand>
</feature>
<keyword evidence="10 15" id="KW-0720">Serine protease</keyword>
<dbReference type="GO" id="GO:0008240">
    <property type="term" value="F:tripeptidyl-peptidase activity"/>
    <property type="evidence" value="ECO:0007669"/>
    <property type="project" value="UniProtKB-EC"/>
</dbReference>
<feature type="binding site" evidence="15">
    <location>
        <position position="561"/>
    </location>
    <ligand>
        <name>Ca(2+)</name>
        <dbReference type="ChEBI" id="CHEBI:29108"/>
    </ligand>
</feature>
<dbReference type="GO" id="GO:0004252">
    <property type="term" value="F:serine-type endopeptidase activity"/>
    <property type="evidence" value="ECO:0007669"/>
    <property type="project" value="UniProtKB-UniRule"/>
</dbReference>
<dbReference type="PANTHER" id="PTHR14218:SF15">
    <property type="entry name" value="TRIPEPTIDYL-PEPTIDASE 1"/>
    <property type="match status" value="1"/>
</dbReference>
<feature type="signal peptide" evidence="16">
    <location>
        <begin position="1"/>
        <end position="17"/>
    </location>
</feature>
<dbReference type="InterPro" id="IPR023828">
    <property type="entry name" value="Peptidase_S8_Ser-AS"/>
</dbReference>
<feature type="active site" description="Charge relay system" evidence="15">
    <location>
        <position position="297"/>
    </location>
</feature>
<keyword evidence="19" id="KW-1185">Reference proteome</keyword>
<evidence type="ECO:0000256" key="4">
    <source>
        <dbReference type="ARBA" id="ARBA00012462"/>
    </source>
</evidence>
<keyword evidence="14" id="KW-0325">Glycoprotein</keyword>
<dbReference type="Pfam" id="PF00082">
    <property type="entry name" value="Peptidase_S8"/>
    <property type="match status" value="1"/>
</dbReference>
<dbReference type="Gene3D" id="3.40.50.200">
    <property type="entry name" value="Peptidase S8/S53 domain"/>
    <property type="match status" value="1"/>
</dbReference>
<organism evidence="18 19">
    <name type="scientific">Fibroporia radiculosa</name>
    <dbReference type="NCBI Taxonomy" id="599839"/>
    <lineage>
        <taxon>Eukaryota</taxon>
        <taxon>Fungi</taxon>
        <taxon>Dikarya</taxon>
        <taxon>Basidiomycota</taxon>
        <taxon>Agaricomycotina</taxon>
        <taxon>Agaricomycetes</taxon>
        <taxon>Polyporales</taxon>
        <taxon>Fibroporiaceae</taxon>
        <taxon>Fibroporia</taxon>
    </lineage>
</organism>
<comment type="subcellular location">
    <subcellularLocation>
        <location evidence="3">Secreted</location>
        <location evidence="3">Extracellular space</location>
    </subcellularLocation>
</comment>
<dbReference type="PANTHER" id="PTHR14218">
    <property type="entry name" value="PROTEASE S8 TRIPEPTIDYL PEPTIDASE I CLN2"/>
    <property type="match status" value="1"/>
</dbReference>
<evidence type="ECO:0000256" key="6">
    <source>
        <dbReference type="ARBA" id="ARBA00022670"/>
    </source>
</evidence>
<dbReference type="OrthoDB" id="409122at2759"/>
<keyword evidence="8 16" id="KW-0732">Signal</keyword>
<keyword evidence="9 15" id="KW-0378">Hydrolase</keyword>
<dbReference type="InterPro" id="IPR015366">
    <property type="entry name" value="S53_propep"/>
</dbReference>
<dbReference type="InterPro" id="IPR030400">
    <property type="entry name" value="Sedolisin_dom"/>
</dbReference>
<dbReference type="HOGENOM" id="CLU_013783_3_0_1"/>
<dbReference type="Proteomes" id="UP000006352">
    <property type="component" value="Unassembled WGS sequence"/>
</dbReference>
<feature type="binding site" evidence="15">
    <location>
        <position position="579"/>
    </location>
    <ligand>
        <name>Ca(2+)</name>
        <dbReference type="ChEBI" id="CHEBI:29108"/>
    </ligand>
</feature>
<keyword evidence="11 15" id="KW-0106">Calcium</keyword>
<dbReference type="GO" id="GO:0005576">
    <property type="term" value="C:extracellular region"/>
    <property type="evidence" value="ECO:0007669"/>
    <property type="project" value="UniProtKB-SubCell"/>
</dbReference>
<evidence type="ECO:0000313" key="18">
    <source>
        <dbReference type="EMBL" id="CCL99284.1"/>
    </source>
</evidence>
<dbReference type="InterPro" id="IPR036852">
    <property type="entry name" value="Peptidase_S8/S53_dom_sf"/>
</dbReference>
<reference evidence="18 19" key="1">
    <citation type="journal article" date="2012" name="Appl. Environ. Microbiol.">
        <title>Short-read sequencing for genomic analysis of the brown rot fungus Fibroporia radiculosa.</title>
        <authorList>
            <person name="Tang J.D."/>
            <person name="Perkins A.D."/>
            <person name="Sonstegard T.S."/>
            <person name="Schroeder S.G."/>
            <person name="Burgess S.C."/>
            <person name="Diehl S.V."/>
        </authorList>
    </citation>
    <scope>NUCLEOTIDE SEQUENCE [LARGE SCALE GENOMIC DNA]</scope>
    <source>
        <strain evidence="18 19">TFFH 294</strain>
    </source>
</reference>
<feature type="domain" description="Peptidase S53" evidence="17">
    <location>
        <begin position="221"/>
        <end position="601"/>
    </location>
</feature>
<evidence type="ECO:0000256" key="8">
    <source>
        <dbReference type="ARBA" id="ARBA00022729"/>
    </source>
</evidence>
<dbReference type="EMBL" id="HE796927">
    <property type="protein sequence ID" value="CCL99284.1"/>
    <property type="molecule type" value="Genomic_DNA"/>
</dbReference>
<evidence type="ECO:0000256" key="1">
    <source>
        <dbReference type="ARBA" id="ARBA00001910"/>
    </source>
</evidence>
<feature type="active site" description="Charge relay system" evidence="15">
    <location>
        <position position="515"/>
    </location>
</feature>
<sequence length="611" mass="66457">MRYSTLLVLTLGSLAAAAPRDCAQKLKEQVSPPRGWTKVKPASAEHNINLRIGLPQANFAQLEKHLYEISDPFNERYGDHLSKEEVEALIAPHDESIQLVEEWLASHGISADDLTRSPAKDWVTIKVPVSLAEKMLDTEYHVWLHDESGDTMVRTTSYSLPEHLHEHIEVVQPTTMFGRFKGMKATYHYADTERPSVDLSQPWIPIPSAYNGEVNASCNASITPTCLKELYNGVGYTPSATNANKIGITAYLGQYANFEDFHNFTAMFVPDAASSSFEVVYIDGGQNNQTLSAAGLEADLDTQYAFGLTYPTPGTFYTTGGMPPYIPDDDTPTDTNEPYANWLDYILSDPSPPQTISTSYGDNEQTVPESYAKRVCEDLAQLGARGVSLLFASGDFGVGDGDANPETQTCYTNNGLNETKFIPGFPASCPYVTSVGATWYIPEETYFISGGGFSNYFSRPDYQAVAVPEYLSKLAPGTYEGLYNPYGRGIPDVSAQGQWFWVYYAGQLGQIGGTSAATPTFSGFVSLLNDARLAKKLPPLGFLNPLIYAAGAFAPKAFNDIVGGSNPGCGTEGFNATIGWDPVTGFGTPNFYNLKDIVLGDMDLLIGGLSL</sequence>
<comment type="catalytic activity">
    <reaction evidence="1">
        <text>Release of an N-terminal tripeptide from a polypeptide.</text>
        <dbReference type="EC" id="3.4.14.10"/>
    </reaction>
</comment>
<dbReference type="GO" id="GO:0046872">
    <property type="term" value="F:metal ion binding"/>
    <property type="evidence" value="ECO:0007669"/>
    <property type="project" value="UniProtKB-UniRule"/>
</dbReference>
<evidence type="ECO:0000256" key="13">
    <source>
        <dbReference type="ARBA" id="ARBA00023145"/>
    </source>
</evidence>
<evidence type="ECO:0000256" key="14">
    <source>
        <dbReference type="ARBA" id="ARBA00023180"/>
    </source>
</evidence>
<dbReference type="SUPFAM" id="SSF54897">
    <property type="entry name" value="Protease propeptides/inhibitors"/>
    <property type="match status" value="1"/>
</dbReference>
<dbReference type="AlphaFoldDB" id="J4H110"/>
<evidence type="ECO:0000259" key="17">
    <source>
        <dbReference type="PROSITE" id="PS51695"/>
    </source>
</evidence>
<dbReference type="InterPro" id="IPR000209">
    <property type="entry name" value="Peptidase_S8/S53_dom"/>
</dbReference>
<dbReference type="EC" id="3.4.14.10" evidence="4"/>
<feature type="binding site" evidence="15">
    <location>
        <position position="560"/>
    </location>
    <ligand>
        <name>Ca(2+)</name>
        <dbReference type="ChEBI" id="CHEBI:29108"/>
    </ligand>
</feature>
<dbReference type="PROSITE" id="PS51695">
    <property type="entry name" value="SEDOLISIN"/>
    <property type="match status" value="1"/>
</dbReference>
<keyword evidence="13" id="KW-0865">Zymogen</keyword>
<dbReference type="RefSeq" id="XP_012178567.1">
    <property type="nucleotide sequence ID" value="XM_012323177.1"/>
</dbReference>
<evidence type="ECO:0000256" key="10">
    <source>
        <dbReference type="ARBA" id="ARBA00022825"/>
    </source>
</evidence>
<dbReference type="Pfam" id="PF09286">
    <property type="entry name" value="Pro-kuma_activ"/>
    <property type="match status" value="1"/>
</dbReference>
<proteinExistence type="predicted"/>
<dbReference type="CDD" id="cd11377">
    <property type="entry name" value="Pro-peptidase_S53"/>
    <property type="match status" value="1"/>
</dbReference>
<feature type="chain" id="PRO_5003779092" description="tripeptidyl-peptidase II" evidence="16">
    <location>
        <begin position="18"/>
        <end position="611"/>
    </location>
</feature>
<evidence type="ECO:0000256" key="2">
    <source>
        <dbReference type="ARBA" id="ARBA00002451"/>
    </source>
</evidence>
<dbReference type="STRING" id="599839.J4H110"/>